<dbReference type="Proteomes" id="UP001058074">
    <property type="component" value="Unassembled WGS sequence"/>
</dbReference>
<keyword evidence="2" id="KW-1185">Reference proteome</keyword>
<proteinExistence type="predicted"/>
<evidence type="ECO:0000313" key="1">
    <source>
        <dbReference type="EMBL" id="GKX68929.1"/>
    </source>
</evidence>
<dbReference type="EMBL" id="BROD01000002">
    <property type="protein sequence ID" value="GKX68929.1"/>
    <property type="molecule type" value="Genomic_DNA"/>
</dbReference>
<protein>
    <submittedName>
        <fullName evidence="1">Uncharacterized protein</fullName>
    </submittedName>
</protein>
<evidence type="ECO:0000313" key="2">
    <source>
        <dbReference type="Proteomes" id="UP001058074"/>
    </source>
</evidence>
<name>A0ACB5RIM2_9CLOT</name>
<gene>
    <name evidence="1" type="ORF">rsdtw13_41870</name>
</gene>
<accession>A0ACB5RIM2</accession>
<comment type="caution">
    <text evidence="1">The sequence shown here is derived from an EMBL/GenBank/DDBJ whole genome shotgun (WGS) entry which is preliminary data.</text>
</comment>
<sequence length="1035" mass="119209">MILENKKISCEDVKAYWLSLFREFDSMEKLETLLKDMSDIDLGKAEEFIRNYNEEPKIEVDELLALEDSKLLKALDSELQDTVPFYYFHRPIINLYIDKFYNQIKSLEILEDRDLFLKNITELVATGLFEFSQRTLILEINIARMRKDLKGESKEERYDYFVYTLLNNKNYLSQLYKEYFHLYNVMVNRAELAFDFILDMLKETDKNLSRIKEEILNTKEDIKIQQIESSLGDSHNNGKTVSIIKFSNGEKVVFKPRILGLEEGFNKFLTWINKNHIDNHEKLYIMKIINGEKYGWTEFISYDQCNDTEEVKDFYFNIGRLLGILYSLNAKDIHHENIIAMGKHPVIIDLEALFHSSVVLMEQEFFCSHEVAYEIIDSSVYSIGFLPQKISGISDETELTVDVSGLSAVEDQVSPFKFLQLKNFHTDELKLEEGYGVITVQNNNPKINGKLQKSEDYLDYIRQGFISIYKFMLENKNEVIRVVENTFKGKKNRFILRPTYLYGQLIKTSHHPDFFRDKIHREILLHRLGINIEKKFKKIVSSEIHDILMGDVPYFYSYIDSNRIHNSMDEDINLELDKSPMDKVLSKISHFSNKDMNMQLNFIDMSFIAKNTNSNKDLTPIKFSDNTEAVDLPKQRYLELAQTIGDYILERSIVGESKEGKDRTWISTVLEGREEGTWSLSPVGDNLYDGNVGIALFLGQLGSLVLDYKYINTAMEAMESSIKTIKRLDGSIPYLTGPFNGATGCFYALSKFYKNTRDKRALDVIKENISILYKLIDGDKSLDVIGGAAGAIGVLLSIYKDTQDEDLKHTVLDLAMANYKHLKKNAVEYFGDSVAWGSGGIYVPSTGFAHGNAGIAAYLGKLWSITKDEEIKDLIVKALNYERHLYLPQQKNWKSSHTKDRAALAWCHGAPGILLSRLMLKEAGYHDDYIDEEIENAMDTTINKCFGNNPCYCHGDIGNLSILQYAAKVLKDENLKNRCENTFKEMFELLIKPRWNKGVYCGTEAMGLMIGLAGFGYALINKYDENLVPPVLWFE</sequence>
<reference evidence="1" key="1">
    <citation type="journal article" date="2025" name="Int. J. Syst. Evol. Microbiol.">
        <title>Inconstantimicrobium mannanitabidum sp. nov., a novel member of the family Clostridiaceae isolated from anoxic soil under the treatment of reductive soil disinfestation.</title>
        <authorList>
            <person name="Ueki A."/>
            <person name="Tonouchi A."/>
            <person name="Honma S."/>
            <person name="Kaku N."/>
            <person name="Ueki K."/>
        </authorList>
    </citation>
    <scope>NUCLEOTIDE SEQUENCE</scope>
    <source>
        <strain evidence="1">TW13</strain>
    </source>
</reference>
<organism evidence="1 2">
    <name type="scientific">Inconstantimicrobium mannanitabidum</name>
    <dbReference type="NCBI Taxonomy" id="1604901"/>
    <lineage>
        <taxon>Bacteria</taxon>
        <taxon>Bacillati</taxon>
        <taxon>Bacillota</taxon>
        <taxon>Clostridia</taxon>
        <taxon>Eubacteriales</taxon>
        <taxon>Clostridiaceae</taxon>
        <taxon>Inconstantimicrobium</taxon>
    </lineage>
</organism>